<evidence type="ECO:0000259" key="12">
    <source>
        <dbReference type="SMART" id="SM00642"/>
    </source>
</evidence>
<dbReference type="SUPFAM" id="SSF51011">
    <property type="entry name" value="Glycosyl hydrolase domain"/>
    <property type="match status" value="1"/>
</dbReference>
<evidence type="ECO:0000256" key="10">
    <source>
        <dbReference type="PIRSR" id="PIRSR000463-1"/>
    </source>
</evidence>
<dbReference type="EMBL" id="HBGB01000858">
    <property type="protein sequence ID" value="CAD9045465.1"/>
    <property type="molecule type" value="Transcribed_RNA"/>
</dbReference>
<dbReference type="Gene3D" id="3.20.20.80">
    <property type="entry name" value="Glycosidases"/>
    <property type="match status" value="1"/>
</dbReference>
<keyword evidence="5" id="KW-0321">Glycogen metabolism</keyword>
<feature type="active site" description="Proton donor" evidence="10">
    <location>
        <position position="609"/>
    </location>
</feature>
<feature type="compositionally biased region" description="Polar residues" evidence="11">
    <location>
        <begin position="13"/>
        <end position="27"/>
    </location>
</feature>
<dbReference type="InterPro" id="IPR004193">
    <property type="entry name" value="Glyco_hydro_13_N"/>
</dbReference>
<comment type="catalytic activity">
    <reaction evidence="1">
        <text>Transfers a segment of a (1-&gt;4)-alpha-D-glucan chain to a primary hydroxy group in a similar glucan chain.</text>
        <dbReference type="EC" id="2.4.1.18"/>
    </reaction>
</comment>
<gene>
    <name evidence="13" type="ORF">VBRA1451_LOCUS517</name>
</gene>
<dbReference type="GO" id="GO:0005978">
    <property type="term" value="P:glycogen biosynthetic process"/>
    <property type="evidence" value="ECO:0007669"/>
    <property type="project" value="UniProtKB-UniPathway"/>
</dbReference>
<dbReference type="PANTHER" id="PTHR43651">
    <property type="entry name" value="1,4-ALPHA-GLUCAN-BRANCHING ENZYME"/>
    <property type="match status" value="1"/>
</dbReference>
<feature type="compositionally biased region" description="Basic and acidic residues" evidence="11">
    <location>
        <begin position="883"/>
        <end position="904"/>
    </location>
</feature>
<dbReference type="InterPro" id="IPR013780">
    <property type="entry name" value="Glyco_hydro_b"/>
</dbReference>
<evidence type="ECO:0000256" key="7">
    <source>
        <dbReference type="ARBA" id="ARBA00022679"/>
    </source>
</evidence>
<dbReference type="AlphaFoldDB" id="A0A7S1NWM8"/>
<dbReference type="CDD" id="cd11322">
    <property type="entry name" value="AmyAc_Glg_BE"/>
    <property type="match status" value="1"/>
</dbReference>
<organism evidence="13">
    <name type="scientific">Vitrella brassicaformis</name>
    <dbReference type="NCBI Taxonomy" id="1169539"/>
    <lineage>
        <taxon>Eukaryota</taxon>
        <taxon>Sar</taxon>
        <taxon>Alveolata</taxon>
        <taxon>Colpodellida</taxon>
        <taxon>Vitrellaceae</taxon>
        <taxon>Vitrella</taxon>
    </lineage>
</organism>
<dbReference type="GO" id="GO:0003844">
    <property type="term" value="F:1,4-alpha-glucan branching enzyme activity"/>
    <property type="evidence" value="ECO:0007669"/>
    <property type="project" value="UniProtKB-EC"/>
</dbReference>
<dbReference type="Pfam" id="PF02806">
    <property type="entry name" value="Alpha-amylase_C"/>
    <property type="match status" value="1"/>
</dbReference>
<comment type="pathway">
    <text evidence="2">Glycan biosynthesis; glycogen biosynthesis.</text>
</comment>
<feature type="region of interest" description="Disordered" evidence="11">
    <location>
        <begin position="1"/>
        <end position="30"/>
    </location>
</feature>
<sequence length="920" mass="104116">MSTADPATPNPPSVNGSKPLDTQTPQTVPAAVADVIKEADSEKVQELVRSAEYKKHLDHECKSGYTPSEGPHEAEGSNELDAAPVTYPEFVPGEPSYFVETLDSVPGGAHISDHDLHLLHKAHHQDPFGVLGCHPYDHGDGAKYFLVRAWIKDARDARLRCVPGSAYQLVNDNEPVWLHRKGEWMFQMVFKVVRAAEGKPLPTKDSHDLPPFLYELIVRYEGDGSNTEFVKRDAYSFGCLLPDFDLNLFRSGSCWHVDCLLGGHVVEVDAAKGVRFAVWAPNAVFVSVVGDWNQWDGRAHPMRKRHDYGVWELFIADVAPGMKYGYRIHGQNGMDFVKIDPYAQEFENPPAYASIVSGCDDAYKKPADRFKWTDQEWMRARREDGKMDVIRRRPMSIYEVHLPSWMRGDNNSYLGYREVAHRLVNHVKACNFTHIEFMPLAQHPFEGSWGYQTVGLYAPYSRLGNPDDLKYLINELHKEGIGVFLDFVPGHFVKDDWGLVYYDGVPLYEYADPKEGEHLEWGTMVFNFRRSEVRSFLLGAAYHWLRRYHIDGLRIDAVSSMLYKNHMRGPGQWIANEHGGDANLQAISLLQEMNWVVHKEFPGVFTMAEESTSWQGVTNQDTGLGFDAKWDLGWMNDTLEYLTTPGPMRGGAHSKLTFRGLYVAHEKWVLPLSHDEVVSGKGSLLDKCGFQGTPFEERLKTLRTLYGFQVGVPGRPLIFMGGEIAQGREWKESRSVDWHEGEEDSRKKTCIFVSDLLAVYKYHSPLHAGDDESWNFQWVDCDNASDNLIAFLRKYGEWYNDILVICNFSGNTYYRYPIGCPHGGEWEVLLNSDDWRYGGAMNGPGNLSRIHTTQGGRIGWPYCLWLDIPAFGCLYLKAPTPPEVREKQEQQQKEKKAAEGEGDKGGSSAAVTNGESGSSE</sequence>
<dbReference type="InterPro" id="IPR044143">
    <property type="entry name" value="GlgB_N_E_set_prok"/>
</dbReference>
<dbReference type="NCBIfam" id="TIGR01515">
    <property type="entry name" value="branching_enzym"/>
    <property type="match status" value="1"/>
</dbReference>
<evidence type="ECO:0000256" key="8">
    <source>
        <dbReference type="ARBA" id="ARBA00023056"/>
    </source>
</evidence>
<dbReference type="GO" id="GO:0043169">
    <property type="term" value="F:cation binding"/>
    <property type="evidence" value="ECO:0007669"/>
    <property type="project" value="InterPro"/>
</dbReference>
<keyword evidence="8" id="KW-0320">Glycogen biosynthesis</keyword>
<dbReference type="Pfam" id="PF02922">
    <property type="entry name" value="CBM_48"/>
    <property type="match status" value="1"/>
</dbReference>
<evidence type="ECO:0000256" key="4">
    <source>
        <dbReference type="ARBA" id="ARBA00012541"/>
    </source>
</evidence>
<proteinExistence type="inferred from homology"/>
<dbReference type="UniPathway" id="UPA00164"/>
<dbReference type="EC" id="2.4.1.18" evidence="4"/>
<dbReference type="NCBIfam" id="NF003811">
    <property type="entry name" value="PRK05402.1"/>
    <property type="match status" value="1"/>
</dbReference>
<dbReference type="InterPro" id="IPR006047">
    <property type="entry name" value="GH13_cat_dom"/>
</dbReference>
<accession>A0A7S1NWM8</accession>
<dbReference type="CDD" id="cd02855">
    <property type="entry name" value="E_set_GBE_prok_N"/>
    <property type="match status" value="1"/>
</dbReference>
<dbReference type="InterPro" id="IPR037439">
    <property type="entry name" value="Branching_enzy"/>
</dbReference>
<comment type="similarity">
    <text evidence="3">Belongs to the glycosyl hydrolase 13 family. GlgB subfamily.</text>
</comment>
<dbReference type="PIRSF" id="PIRSF000463">
    <property type="entry name" value="GlgB"/>
    <property type="match status" value="1"/>
</dbReference>
<keyword evidence="9" id="KW-0119">Carbohydrate metabolism</keyword>
<dbReference type="SMART" id="SM00642">
    <property type="entry name" value="Aamy"/>
    <property type="match status" value="1"/>
</dbReference>
<evidence type="ECO:0000256" key="2">
    <source>
        <dbReference type="ARBA" id="ARBA00004964"/>
    </source>
</evidence>
<dbReference type="InterPro" id="IPR006407">
    <property type="entry name" value="GlgB"/>
</dbReference>
<keyword evidence="7" id="KW-0808">Transferase</keyword>
<evidence type="ECO:0000256" key="6">
    <source>
        <dbReference type="ARBA" id="ARBA00022676"/>
    </source>
</evidence>
<dbReference type="Gene3D" id="2.60.40.10">
    <property type="entry name" value="Immunoglobulins"/>
    <property type="match status" value="1"/>
</dbReference>
<name>A0A7S1NWM8_9ALVE</name>
<dbReference type="InterPro" id="IPR013783">
    <property type="entry name" value="Ig-like_fold"/>
</dbReference>
<dbReference type="PANTHER" id="PTHR43651:SF3">
    <property type="entry name" value="1,4-ALPHA-GLUCAN-BRANCHING ENZYME"/>
    <property type="match status" value="1"/>
</dbReference>
<dbReference type="NCBIfam" id="NF008967">
    <property type="entry name" value="PRK12313.1"/>
    <property type="match status" value="1"/>
</dbReference>
<evidence type="ECO:0000256" key="5">
    <source>
        <dbReference type="ARBA" id="ARBA00022600"/>
    </source>
</evidence>
<feature type="compositionally biased region" description="Polar residues" evidence="11">
    <location>
        <begin position="911"/>
        <end position="920"/>
    </location>
</feature>
<dbReference type="GO" id="GO:0004553">
    <property type="term" value="F:hydrolase activity, hydrolyzing O-glycosyl compounds"/>
    <property type="evidence" value="ECO:0007669"/>
    <property type="project" value="InterPro"/>
</dbReference>
<reference evidence="13" key="1">
    <citation type="submission" date="2021-01" db="EMBL/GenBank/DDBJ databases">
        <authorList>
            <person name="Corre E."/>
            <person name="Pelletier E."/>
            <person name="Niang G."/>
            <person name="Scheremetjew M."/>
            <person name="Finn R."/>
            <person name="Kale V."/>
            <person name="Holt S."/>
            <person name="Cochrane G."/>
            <person name="Meng A."/>
            <person name="Brown T."/>
            <person name="Cohen L."/>
        </authorList>
    </citation>
    <scope>NUCLEOTIDE SEQUENCE</scope>
    <source>
        <strain evidence="13">CCMP3346</strain>
    </source>
</reference>
<dbReference type="InterPro" id="IPR017853">
    <property type="entry name" value="GH"/>
</dbReference>
<dbReference type="Gene3D" id="2.60.40.1180">
    <property type="entry name" value="Golgi alpha-mannosidase II"/>
    <property type="match status" value="1"/>
</dbReference>
<dbReference type="InterPro" id="IPR006048">
    <property type="entry name" value="A-amylase/branching_C"/>
</dbReference>
<evidence type="ECO:0000256" key="11">
    <source>
        <dbReference type="SAM" id="MobiDB-lite"/>
    </source>
</evidence>
<dbReference type="SUPFAM" id="SSF51445">
    <property type="entry name" value="(Trans)glycosidases"/>
    <property type="match status" value="1"/>
</dbReference>
<evidence type="ECO:0000256" key="3">
    <source>
        <dbReference type="ARBA" id="ARBA00009000"/>
    </source>
</evidence>
<evidence type="ECO:0000256" key="1">
    <source>
        <dbReference type="ARBA" id="ARBA00000826"/>
    </source>
</evidence>
<dbReference type="GO" id="GO:0005829">
    <property type="term" value="C:cytosol"/>
    <property type="evidence" value="ECO:0007669"/>
    <property type="project" value="TreeGrafter"/>
</dbReference>
<protein>
    <recommendedName>
        <fullName evidence="4">1,4-alpha-glucan branching enzyme</fullName>
        <ecNumber evidence="4">2.4.1.18</ecNumber>
    </recommendedName>
</protein>
<evidence type="ECO:0000256" key="9">
    <source>
        <dbReference type="ARBA" id="ARBA00023277"/>
    </source>
</evidence>
<feature type="active site" description="Nucleophile" evidence="10">
    <location>
        <position position="556"/>
    </location>
</feature>
<feature type="domain" description="Glycosyl hydrolase family 13 catalytic" evidence="12">
    <location>
        <begin position="399"/>
        <end position="754"/>
    </location>
</feature>
<keyword evidence="6" id="KW-0328">Glycosyltransferase</keyword>
<feature type="region of interest" description="Disordered" evidence="11">
    <location>
        <begin position="882"/>
        <end position="920"/>
    </location>
</feature>
<evidence type="ECO:0000313" key="13">
    <source>
        <dbReference type="EMBL" id="CAD9045465.1"/>
    </source>
</evidence>